<dbReference type="Gene3D" id="3.40.640.10">
    <property type="entry name" value="Type I PLP-dependent aspartate aminotransferase-like (Major domain)"/>
    <property type="match status" value="1"/>
</dbReference>
<proteinExistence type="predicted"/>
<reference evidence="1 2" key="1">
    <citation type="submission" date="2019-08" db="EMBL/GenBank/DDBJ databases">
        <title>Bacillus genomes from the desert of Cuatro Cienegas, Coahuila.</title>
        <authorList>
            <person name="Olmedo-Alvarez G."/>
        </authorList>
    </citation>
    <scope>NUCLEOTIDE SEQUENCE [LARGE SCALE GENOMIC DNA]</scope>
    <source>
        <strain evidence="1 2">CH88_3T</strain>
    </source>
</reference>
<dbReference type="Proteomes" id="UP000323393">
    <property type="component" value="Unassembled WGS sequence"/>
</dbReference>
<name>A0AA94WRG2_9BACI</name>
<gene>
    <name evidence="1" type="ORF">FZC74_06820</name>
</gene>
<evidence type="ECO:0000313" key="1">
    <source>
        <dbReference type="EMBL" id="TYS59862.1"/>
    </source>
</evidence>
<sequence length="357" mass="42196">MKEIGSEFWLEDNSIKNNVSDHNSFFNIGSDKQFLLSGRTAIDYVLKDILKNNKVNTVYFPSYCCQSMLQPFIDLGINIIFYHVCFEKGLKFNINVNQECDLFFAMNYFGFTKGRMDKYIEIFKQRNIIVIEDSTHSLLSSKSYNPQSDYIVASLRKWFPILSGGLAVKTRKQFEINPKNSTLDDMIRIRKSAMVEKNKYINIDSYTEKQVFLDKYTIANELLNEDYALYNIDKESYEILQNLNIETIVSKRKGNARRLYESLPNNDRFQLLFSKLEGEDCPIFIPIIFYSNTERNSLRRHLQNNNVYCPVHWPNPTILKEQNTPNIFDYELSLVADQRYEDTDMQYLIRRLVEFYE</sequence>
<accession>A0AA94WRG2</accession>
<dbReference type="GO" id="GO:0003824">
    <property type="term" value="F:catalytic activity"/>
    <property type="evidence" value="ECO:0007669"/>
    <property type="project" value="UniProtKB-ARBA"/>
</dbReference>
<dbReference type="AlphaFoldDB" id="A0AA94WRG2"/>
<dbReference type="InterPro" id="IPR015422">
    <property type="entry name" value="PyrdxlP-dep_Trfase_small"/>
</dbReference>
<dbReference type="Gene3D" id="3.90.1150.10">
    <property type="entry name" value="Aspartate Aminotransferase, domain 1"/>
    <property type="match status" value="1"/>
</dbReference>
<protein>
    <recommendedName>
        <fullName evidence="3">DegT/DnrJ/EryC1/StrS aminotransferase family protein</fullName>
    </recommendedName>
</protein>
<evidence type="ECO:0008006" key="3">
    <source>
        <dbReference type="Google" id="ProtNLM"/>
    </source>
</evidence>
<dbReference type="RefSeq" id="WP_148965343.1">
    <property type="nucleotide sequence ID" value="NZ_VTEU01000002.1"/>
</dbReference>
<evidence type="ECO:0000313" key="2">
    <source>
        <dbReference type="Proteomes" id="UP000323393"/>
    </source>
</evidence>
<organism evidence="1 2">
    <name type="scientific">Sutcliffiella horikoshii</name>
    <dbReference type="NCBI Taxonomy" id="79883"/>
    <lineage>
        <taxon>Bacteria</taxon>
        <taxon>Bacillati</taxon>
        <taxon>Bacillota</taxon>
        <taxon>Bacilli</taxon>
        <taxon>Bacillales</taxon>
        <taxon>Bacillaceae</taxon>
        <taxon>Sutcliffiella</taxon>
    </lineage>
</organism>
<dbReference type="InterPro" id="IPR015424">
    <property type="entry name" value="PyrdxlP-dep_Trfase"/>
</dbReference>
<dbReference type="EMBL" id="VTEU01000002">
    <property type="protein sequence ID" value="TYS59862.1"/>
    <property type="molecule type" value="Genomic_DNA"/>
</dbReference>
<comment type="caution">
    <text evidence="1">The sequence shown here is derived from an EMBL/GenBank/DDBJ whole genome shotgun (WGS) entry which is preliminary data.</text>
</comment>
<dbReference type="SUPFAM" id="SSF53383">
    <property type="entry name" value="PLP-dependent transferases"/>
    <property type="match status" value="1"/>
</dbReference>
<dbReference type="InterPro" id="IPR015421">
    <property type="entry name" value="PyrdxlP-dep_Trfase_major"/>
</dbReference>